<protein>
    <submittedName>
        <fullName evidence="6">Site-specific integrase</fullName>
    </submittedName>
</protein>
<evidence type="ECO:0000313" key="6">
    <source>
        <dbReference type="EMBL" id="MBC2961329.1"/>
    </source>
</evidence>
<dbReference type="RefSeq" id="WP_186346543.1">
    <property type="nucleotide sequence ID" value="NZ_BMMR01000001.1"/>
</dbReference>
<dbReference type="PROSITE" id="PS51898">
    <property type="entry name" value="TYR_RECOMBINASE"/>
    <property type="match status" value="1"/>
</dbReference>
<dbReference type="InterPro" id="IPR011010">
    <property type="entry name" value="DNA_brk_join_enz"/>
</dbReference>
<proteinExistence type="inferred from homology"/>
<dbReference type="Pfam" id="PF00589">
    <property type="entry name" value="Phage_integrase"/>
    <property type="match status" value="1"/>
</dbReference>
<dbReference type="EMBL" id="JACMYC010000007">
    <property type="protein sequence ID" value="MBC2961329.1"/>
    <property type="molecule type" value="Genomic_DNA"/>
</dbReference>
<feature type="compositionally biased region" description="Basic residues" evidence="4">
    <location>
        <begin position="376"/>
        <end position="387"/>
    </location>
</feature>
<reference evidence="6 7" key="1">
    <citation type="submission" date="2020-08" db="EMBL/GenBank/DDBJ databases">
        <title>novel species in genus Nocardioides.</title>
        <authorList>
            <person name="Zhang G."/>
        </authorList>
    </citation>
    <scope>NUCLEOTIDE SEQUENCE [LARGE SCALE GENOMIC DNA]</scope>
    <source>
        <strain evidence="6 7">SC8A-24</strain>
    </source>
</reference>
<evidence type="ECO:0000256" key="4">
    <source>
        <dbReference type="SAM" id="MobiDB-lite"/>
    </source>
</evidence>
<feature type="domain" description="Tyr recombinase" evidence="5">
    <location>
        <begin position="159"/>
        <end position="366"/>
    </location>
</feature>
<gene>
    <name evidence="6" type="ORF">H7344_13570</name>
</gene>
<sequence length="387" mass="43338">MEVRFKIRYANGSGRMVSDSKFTTESKARSALARRRTQVMDGDHIDPRSADAKFKKVADDWVAAHPDWKERTRRANGWTVDKKLAPLHDKRMKQITTETVYSFRVDLMNTVSERGGLPAASSVNRTMTVLYAICEHARLKRHLSVNPCADLKAVKGGSREIVPPTLKEVEALVRRMAEPTPERIDALGRRYKEQPADRRWAVLVEVAAWTGLRAGELAGLKVADLDLDAGTLAVRRTVIDTKGGLREDTPKSLRSRRVVDLGRQVTALLKKHTKGMKRTDYVFGQGDKPLRHNQFQGRVFRPAADALGLTVTFHDLRHFHASVLIASGMDVVAVSRRLGHADSSITLKRYAHLFRLRESDDGARIDALRDAASGGKPKKAKKPRKPF</sequence>
<dbReference type="Gene3D" id="1.10.443.10">
    <property type="entry name" value="Intergrase catalytic core"/>
    <property type="match status" value="1"/>
</dbReference>
<keyword evidence="2" id="KW-0238">DNA-binding</keyword>
<dbReference type="PANTHER" id="PTHR30349:SF64">
    <property type="entry name" value="PROPHAGE INTEGRASE INTD-RELATED"/>
    <property type="match status" value="1"/>
</dbReference>
<dbReference type="InterPro" id="IPR053876">
    <property type="entry name" value="Phage_int_M"/>
</dbReference>
<name>A0ABR6UBH9_9ACTN</name>
<dbReference type="Gene3D" id="1.10.150.130">
    <property type="match status" value="1"/>
</dbReference>
<dbReference type="PANTHER" id="PTHR30349">
    <property type="entry name" value="PHAGE INTEGRASE-RELATED"/>
    <property type="match status" value="1"/>
</dbReference>
<evidence type="ECO:0000256" key="3">
    <source>
        <dbReference type="ARBA" id="ARBA00023172"/>
    </source>
</evidence>
<dbReference type="Proteomes" id="UP000604001">
    <property type="component" value="Unassembled WGS sequence"/>
</dbReference>
<evidence type="ECO:0000259" key="5">
    <source>
        <dbReference type="PROSITE" id="PS51898"/>
    </source>
</evidence>
<evidence type="ECO:0000313" key="7">
    <source>
        <dbReference type="Proteomes" id="UP000604001"/>
    </source>
</evidence>
<dbReference type="CDD" id="cd01189">
    <property type="entry name" value="INT_ICEBs1_C_like"/>
    <property type="match status" value="1"/>
</dbReference>
<keyword evidence="7" id="KW-1185">Reference proteome</keyword>
<comment type="similarity">
    <text evidence="1">Belongs to the 'phage' integrase family.</text>
</comment>
<keyword evidence="3" id="KW-0233">DNA recombination</keyword>
<dbReference type="InterPro" id="IPR010998">
    <property type="entry name" value="Integrase_recombinase_N"/>
</dbReference>
<dbReference type="InterPro" id="IPR013762">
    <property type="entry name" value="Integrase-like_cat_sf"/>
</dbReference>
<comment type="caution">
    <text evidence="6">The sequence shown here is derived from an EMBL/GenBank/DDBJ whole genome shotgun (WGS) entry which is preliminary data.</text>
</comment>
<organism evidence="6 7">
    <name type="scientific">Nocardioides deserti</name>
    <dbReference type="NCBI Taxonomy" id="1588644"/>
    <lineage>
        <taxon>Bacteria</taxon>
        <taxon>Bacillati</taxon>
        <taxon>Actinomycetota</taxon>
        <taxon>Actinomycetes</taxon>
        <taxon>Propionibacteriales</taxon>
        <taxon>Nocardioidaceae</taxon>
        <taxon>Nocardioides</taxon>
    </lineage>
</organism>
<dbReference type="InterPro" id="IPR002104">
    <property type="entry name" value="Integrase_catalytic"/>
</dbReference>
<evidence type="ECO:0000256" key="2">
    <source>
        <dbReference type="ARBA" id="ARBA00023125"/>
    </source>
</evidence>
<dbReference type="Pfam" id="PF22022">
    <property type="entry name" value="Phage_int_M"/>
    <property type="match status" value="1"/>
</dbReference>
<evidence type="ECO:0000256" key="1">
    <source>
        <dbReference type="ARBA" id="ARBA00008857"/>
    </source>
</evidence>
<dbReference type="InterPro" id="IPR050090">
    <property type="entry name" value="Tyrosine_recombinase_XerCD"/>
</dbReference>
<feature type="region of interest" description="Disordered" evidence="4">
    <location>
        <begin position="368"/>
        <end position="387"/>
    </location>
</feature>
<dbReference type="SUPFAM" id="SSF56349">
    <property type="entry name" value="DNA breaking-rejoining enzymes"/>
    <property type="match status" value="1"/>
</dbReference>
<accession>A0ABR6UBH9</accession>